<proteinExistence type="predicted"/>
<evidence type="ECO:0000313" key="1">
    <source>
        <dbReference type="EMBL" id="JAH28328.1"/>
    </source>
</evidence>
<sequence length="23" mass="2858">MRSLRQKWCLTKFVFFSTDFGLF</sequence>
<dbReference type="EMBL" id="GBXM01080249">
    <property type="protein sequence ID" value="JAH28328.1"/>
    <property type="molecule type" value="Transcribed_RNA"/>
</dbReference>
<reference evidence="1" key="1">
    <citation type="submission" date="2014-11" db="EMBL/GenBank/DDBJ databases">
        <authorList>
            <person name="Amaro Gonzalez C."/>
        </authorList>
    </citation>
    <scope>NUCLEOTIDE SEQUENCE</scope>
</reference>
<organism evidence="1">
    <name type="scientific">Anguilla anguilla</name>
    <name type="common">European freshwater eel</name>
    <name type="synonym">Muraena anguilla</name>
    <dbReference type="NCBI Taxonomy" id="7936"/>
    <lineage>
        <taxon>Eukaryota</taxon>
        <taxon>Metazoa</taxon>
        <taxon>Chordata</taxon>
        <taxon>Craniata</taxon>
        <taxon>Vertebrata</taxon>
        <taxon>Euteleostomi</taxon>
        <taxon>Actinopterygii</taxon>
        <taxon>Neopterygii</taxon>
        <taxon>Teleostei</taxon>
        <taxon>Anguilliformes</taxon>
        <taxon>Anguillidae</taxon>
        <taxon>Anguilla</taxon>
    </lineage>
</organism>
<accession>A0A0E9RJ30</accession>
<dbReference type="AlphaFoldDB" id="A0A0E9RJ30"/>
<reference evidence="1" key="2">
    <citation type="journal article" date="2015" name="Fish Shellfish Immunol.">
        <title>Early steps in the European eel (Anguilla anguilla)-Vibrio vulnificus interaction in the gills: Role of the RtxA13 toxin.</title>
        <authorList>
            <person name="Callol A."/>
            <person name="Pajuelo D."/>
            <person name="Ebbesson L."/>
            <person name="Teles M."/>
            <person name="MacKenzie S."/>
            <person name="Amaro C."/>
        </authorList>
    </citation>
    <scope>NUCLEOTIDE SEQUENCE</scope>
</reference>
<protein>
    <submittedName>
        <fullName evidence="1">Uncharacterized protein</fullName>
    </submittedName>
</protein>
<name>A0A0E9RJ30_ANGAN</name>